<dbReference type="EMBL" id="OZ037946">
    <property type="protein sequence ID" value="CAL1704916.1"/>
    <property type="molecule type" value="Genomic_DNA"/>
</dbReference>
<feature type="transmembrane region" description="Helical" evidence="2">
    <location>
        <begin position="76"/>
        <end position="101"/>
    </location>
</feature>
<name>A0ABP1DAP5_9APHY</name>
<feature type="transmembrane region" description="Helical" evidence="2">
    <location>
        <begin position="12"/>
        <end position="33"/>
    </location>
</feature>
<evidence type="ECO:0000256" key="2">
    <source>
        <dbReference type="SAM" id="Phobius"/>
    </source>
</evidence>
<keyword evidence="2" id="KW-0472">Membrane</keyword>
<feature type="transmembrane region" description="Helical" evidence="2">
    <location>
        <begin position="129"/>
        <end position="151"/>
    </location>
</feature>
<protein>
    <recommendedName>
        <fullName evidence="5">MARVEL domain-containing protein</fullName>
    </recommendedName>
</protein>
<proteinExistence type="predicted"/>
<evidence type="ECO:0008006" key="5">
    <source>
        <dbReference type="Google" id="ProtNLM"/>
    </source>
</evidence>
<evidence type="ECO:0000313" key="3">
    <source>
        <dbReference type="EMBL" id="CAL1704916.1"/>
    </source>
</evidence>
<dbReference type="Proteomes" id="UP001497453">
    <property type="component" value="Chromosome 3"/>
</dbReference>
<evidence type="ECO:0000256" key="1">
    <source>
        <dbReference type="SAM" id="MobiDB-lite"/>
    </source>
</evidence>
<keyword evidence="4" id="KW-1185">Reference proteome</keyword>
<reference evidence="4" key="1">
    <citation type="submission" date="2024-04" db="EMBL/GenBank/DDBJ databases">
        <authorList>
            <person name="Shaw F."/>
            <person name="Minotto A."/>
        </authorList>
    </citation>
    <scope>NUCLEOTIDE SEQUENCE [LARGE SCALE GENOMIC DNA]</scope>
</reference>
<feature type="compositionally biased region" description="Low complexity" evidence="1">
    <location>
        <begin position="309"/>
        <end position="321"/>
    </location>
</feature>
<evidence type="ECO:0000313" key="4">
    <source>
        <dbReference type="Proteomes" id="UP001497453"/>
    </source>
</evidence>
<keyword evidence="2" id="KW-1133">Transmembrane helix</keyword>
<feature type="transmembrane region" description="Helical" evidence="2">
    <location>
        <begin position="45"/>
        <end position="64"/>
    </location>
</feature>
<sequence>MVSLLLAYRYAFFALFTICSAVICAVAVWNFTLGRNAGLNPQVDIFLAFLGALGVVVILPIIFLDVFRRNALPTRVWVECAWVALFWMLYLAGASAATSLLPDMMCSPLAPLFPGYTASSCTSMKVLLVFSWLCMTALFVYLVALVVSALMHHDDDPSVWQSSVWQSSVWQSSVRFFPWYATRASLPSAPSSPTKTWQRPFALVAPQPKHAVNQAAVARMDVPADVEAPPAVSRIVPMRQATRPFISQPQLVASMYPPHIQAKMPETTRGTAQVLAPAPPPLGDWPRSAQQQRQQRSARKPAPSATSVSTPTDSRRGSPTSRRPPPLDLTKISAYNRVDERRN</sequence>
<organism evidence="3 4">
    <name type="scientific">Somion occarium</name>
    <dbReference type="NCBI Taxonomy" id="3059160"/>
    <lineage>
        <taxon>Eukaryota</taxon>
        <taxon>Fungi</taxon>
        <taxon>Dikarya</taxon>
        <taxon>Basidiomycota</taxon>
        <taxon>Agaricomycotina</taxon>
        <taxon>Agaricomycetes</taxon>
        <taxon>Polyporales</taxon>
        <taxon>Cerrenaceae</taxon>
        <taxon>Somion</taxon>
    </lineage>
</organism>
<keyword evidence="2" id="KW-0812">Transmembrane</keyword>
<feature type="region of interest" description="Disordered" evidence="1">
    <location>
        <begin position="267"/>
        <end position="343"/>
    </location>
</feature>
<accession>A0ABP1DAP5</accession>
<gene>
    <name evidence="3" type="ORF">GFSPODELE1_LOCUS5199</name>
</gene>